<organism evidence="1 2">
    <name type="scientific">Paenimyroides tangerinum</name>
    <dbReference type="NCBI Taxonomy" id="2488728"/>
    <lineage>
        <taxon>Bacteria</taxon>
        <taxon>Pseudomonadati</taxon>
        <taxon>Bacteroidota</taxon>
        <taxon>Flavobacteriia</taxon>
        <taxon>Flavobacteriales</taxon>
        <taxon>Flavobacteriaceae</taxon>
        <taxon>Paenimyroides</taxon>
    </lineage>
</organism>
<dbReference type="RefSeq" id="WP_125018734.1">
    <property type="nucleotide sequence ID" value="NZ_RQVQ01000013.1"/>
</dbReference>
<accession>A0A3P3W9J9</accession>
<name>A0A3P3W9J9_9FLAO</name>
<dbReference type="Proteomes" id="UP000275719">
    <property type="component" value="Unassembled WGS sequence"/>
</dbReference>
<dbReference type="AlphaFoldDB" id="A0A3P3W9J9"/>
<keyword evidence="2" id="KW-1185">Reference proteome</keyword>
<protein>
    <recommendedName>
        <fullName evidence="3">Lipoprotein</fullName>
    </recommendedName>
</protein>
<gene>
    <name evidence="1" type="ORF">EG240_07285</name>
</gene>
<dbReference type="EMBL" id="RQVQ01000013">
    <property type="protein sequence ID" value="RRJ90997.1"/>
    <property type="molecule type" value="Genomic_DNA"/>
</dbReference>
<comment type="caution">
    <text evidence="1">The sequence shown here is derived from an EMBL/GenBank/DDBJ whole genome shotgun (WGS) entry which is preliminary data.</text>
</comment>
<evidence type="ECO:0008006" key="3">
    <source>
        <dbReference type="Google" id="ProtNLM"/>
    </source>
</evidence>
<evidence type="ECO:0000313" key="1">
    <source>
        <dbReference type="EMBL" id="RRJ90997.1"/>
    </source>
</evidence>
<dbReference type="PROSITE" id="PS51257">
    <property type="entry name" value="PROKAR_LIPOPROTEIN"/>
    <property type="match status" value="1"/>
</dbReference>
<reference evidence="1 2" key="1">
    <citation type="submission" date="2018-11" db="EMBL/GenBank/DDBJ databases">
        <title>Flavobacterium sp. nov., YIM 102701-2 draft genome.</title>
        <authorList>
            <person name="Li G."/>
            <person name="Jiang Y."/>
        </authorList>
    </citation>
    <scope>NUCLEOTIDE SEQUENCE [LARGE SCALE GENOMIC DNA]</scope>
    <source>
        <strain evidence="1 2">YIM 102701-2</strain>
    </source>
</reference>
<sequence>MKFIPFICLAFLFSCNKKEEIKTVVETPKIPASEMYTLETQNFFIDVPEGFAVNEMKIANKYAMKDFIKSDSLQYFLIASDKIDSKITIDFNSNFVSSDLSLNDLNKTIYQNYKDKFKNETMDISVQKDTLIGNKQVNYLVFSTLFNEKPEQTMYVFIKENNQIVNLNFKIDDISNKIHQDRINWKIIESVGLKEI</sequence>
<proteinExistence type="predicted"/>
<evidence type="ECO:0000313" key="2">
    <source>
        <dbReference type="Proteomes" id="UP000275719"/>
    </source>
</evidence>